<accession>A0A318EKB1</accession>
<evidence type="ECO:0000313" key="4">
    <source>
        <dbReference type="Proteomes" id="UP000248330"/>
    </source>
</evidence>
<comment type="caution">
    <text evidence="3">The sequence shown here is derived from an EMBL/GenBank/DDBJ whole genome shotgun (WGS) entry which is preliminary data.</text>
</comment>
<feature type="domain" description="IstB-like ATP-binding" evidence="2">
    <location>
        <begin position="2"/>
        <end position="111"/>
    </location>
</feature>
<keyword evidence="4" id="KW-1185">Reference proteome</keyword>
<dbReference type="EMBL" id="QICN01000001">
    <property type="protein sequence ID" value="PXV71641.1"/>
    <property type="molecule type" value="Genomic_DNA"/>
</dbReference>
<proteinExistence type="predicted"/>
<dbReference type="SUPFAM" id="SSF52540">
    <property type="entry name" value="P-loop containing nucleoside triphosphate hydrolases"/>
    <property type="match status" value="1"/>
</dbReference>
<dbReference type="Pfam" id="PF01695">
    <property type="entry name" value="IstB_IS21"/>
    <property type="match status" value="1"/>
</dbReference>
<dbReference type="AlphaFoldDB" id="A0A318EKB1"/>
<dbReference type="InterPro" id="IPR002611">
    <property type="entry name" value="IstB_ATP-bd"/>
</dbReference>
<dbReference type="Gene3D" id="3.40.50.300">
    <property type="entry name" value="P-loop containing nucleotide triphosphate hydrolases"/>
    <property type="match status" value="1"/>
</dbReference>
<evidence type="ECO:0000259" key="2">
    <source>
        <dbReference type="Pfam" id="PF01695"/>
    </source>
</evidence>
<reference evidence="3 4" key="1">
    <citation type="submission" date="2018-04" db="EMBL/GenBank/DDBJ databases">
        <title>Genomic Encyclopedia of Type Strains, Phase IV (KMG-IV): sequencing the most valuable type-strain genomes for metagenomic binning, comparative biology and taxonomic classification.</title>
        <authorList>
            <person name="Goeker M."/>
        </authorList>
    </citation>
    <scope>NUCLEOTIDE SEQUENCE [LARGE SCALE GENOMIC DNA]</scope>
    <source>
        <strain evidence="3 4">DSM 104150</strain>
    </source>
</reference>
<dbReference type="InterPro" id="IPR027417">
    <property type="entry name" value="P-loop_NTPase"/>
</dbReference>
<name>A0A318EKB1_9GAMM</name>
<dbReference type="GO" id="GO:0005524">
    <property type="term" value="F:ATP binding"/>
    <property type="evidence" value="ECO:0007669"/>
    <property type="project" value="InterPro"/>
</dbReference>
<feature type="region of interest" description="Disordered" evidence="1">
    <location>
        <begin position="111"/>
        <end position="138"/>
    </location>
</feature>
<sequence>MIFTTQTQLVGSLHAARATGVFDRRFAHYAKADLLIVDDFGLKPLRPPHDEDFHDLIAERYERAATILTSNLDFEEWGDAFPANKVLGAATLDRLRHGAYRVILDGESYRAPRPLPEASTARSENTPKSALAKAARNA</sequence>
<protein>
    <submittedName>
        <fullName evidence="3">IstB-like ATP binding protein</fullName>
    </submittedName>
</protein>
<organism evidence="3 4">
    <name type="scientific">Sinimarinibacterium flocculans</name>
    <dbReference type="NCBI Taxonomy" id="985250"/>
    <lineage>
        <taxon>Bacteria</taxon>
        <taxon>Pseudomonadati</taxon>
        <taxon>Pseudomonadota</taxon>
        <taxon>Gammaproteobacteria</taxon>
        <taxon>Nevskiales</taxon>
        <taxon>Nevskiaceae</taxon>
        <taxon>Sinimarinibacterium</taxon>
    </lineage>
</organism>
<evidence type="ECO:0000256" key="1">
    <source>
        <dbReference type="SAM" id="MobiDB-lite"/>
    </source>
</evidence>
<evidence type="ECO:0000313" key="3">
    <source>
        <dbReference type="EMBL" id="PXV71641.1"/>
    </source>
</evidence>
<dbReference type="Proteomes" id="UP000248330">
    <property type="component" value="Unassembled WGS sequence"/>
</dbReference>
<gene>
    <name evidence="3" type="ORF">C8D93_101696</name>
</gene>